<keyword evidence="2" id="KW-0689">Ribosomal protein</keyword>
<feature type="domain" description="N-acetyltransferase" evidence="1">
    <location>
        <begin position="1"/>
        <end position="149"/>
    </location>
</feature>
<organism evidence="2 3">
    <name type="scientific">Psychromicrobium silvestre</name>
    <dbReference type="NCBI Taxonomy" id="1645614"/>
    <lineage>
        <taxon>Bacteria</taxon>
        <taxon>Bacillati</taxon>
        <taxon>Actinomycetota</taxon>
        <taxon>Actinomycetes</taxon>
        <taxon>Micrococcales</taxon>
        <taxon>Micrococcaceae</taxon>
        <taxon>Psychromicrobium</taxon>
    </lineage>
</organism>
<reference evidence="2 3" key="1">
    <citation type="submission" date="2020-07" db="EMBL/GenBank/DDBJ databases">
        <title>Sequencing the genomes of 1000 actinobacteria strains.</title>
        <authorList>
            <person name="Klenk H.-P."/>
        </authorList>
    </citation>
    <scope>NUCLEOTIDE SEQUENCE [LARGE SCALE GENOMIC DNA]</scope>
    <source>
        <strain evidence="2 3">DSM 102047</strain>
    </source>
</reference>
<evidence type="ECO:0000313" key="2">
    <source>
        <dbReference type="EMBL" id="NYE95786.1"/>
    </source>
</evidence>
<accession>A0A7Y9LUF0</accession>
<name>A0A7Y9LUF0_9MICC</name>
<evidence type="ECO:0000313" key="3">
    <source>
        <dbReference type="Proteomes" id="UP000521748"/>
    </source>
</evidence>
<evidence type="ECO:0000259" key="1">
    <source>
        <dbReference type="PROSITE" id="PS51186"/>
    </source>
</evidence>
<dbReference type="RefSeq" id="WP_179389524.1">
    <property type="nucleotide sequence ID" value="NZ_JACBYQ010000002.1"/>
</dbReference>
<dbReference type="GO" id="GO:0016747">
    <property type="term" value="F:acyltransferase activity, transferring groups other than amino-acyl groups"/>
    <property type="evidence" value="ECO:0007669"/>
    <property type="project" value="InterPro"/>
</dbReference>
<protein>
    <submittedName>
        <fullName evidence="2">Ribosomal protein S18 acetylase RimI-like enzyme</fullName>
    </submittedName>
</protein>
<comment type="caution">
    <text evidence="2">The sequence shown here is derived from an EMBL/GenBank/DDBJ whole genome shotgun (WGS) entry which is preliminary data.</text>
</comment>
<keyword evidence="2" id="KW-0687">Ribonucleoprotein</keyword>
<dbReference type="AlphaFoldDB" id="A0A7Y9LUF0"/>
<dbReference type="InterPro" id="IPR016181">
    <property type="entry name" value="Acyl_CoA_acyltransferase"/>
</dbReference>
<dbReference type="CDD" id="cd04301">
    <property type="entry name" value="NAT_SF"/>
    <property type="match status" value="1"/>
</dbReference>
<gene>
    <name evidence="2" type="ORF">FHU41_002036</name>
</gene>
<dbReference type="Proteomes" id="UP000521748">
    <property type="component" value="Unassembled WGS sequence"/>
</dbReference>
<proteinExistence type="predicted"/>
<dbReference type="InterPro" id="IPR000182">
    <property type="entry name" value="GNAT_dom"/>
</dbReference>
<dbReference type="Gene3D" id="3.40.630.30">
    <property type="match status" value="1"/>
</dbReference>
<dbReference type="PROSITE" id="PS51186">
    <property type="entry name" value="GNAT"/>
    <property type="match status" value="1"/>
</dbReference>
<keyword evidence="3" id="KW-1185">Reference proteome</keyword>
<sequence length="149" mass="16540">MRLGDAPRLAEVHVQAWRETYVGMLSDEFLAALRVEDRLAMWSSATPEGMARHWVVEDDGVIVGFAGLNRPAPGAAVELWGLYLLKSHQKLGLGGELLRTALGDRPASLWVAEENANAIAFYQHQGFALEGTRELVADWENLAELRMVR</sequence>
<dbReference type="GO" id="GO:0005840">
    <property type="term" value="C:ribosome"/>
    <property type="evidence" value="ECO:0007669"/>
    <property type="project" value="UniProtKB-KW"/>
</dbReference>
<dbReference type="Pfam" id="PF00583">
    <property type="entry name" value="Acetyltransf_1"/>
    <property type="match status" value="1"/>
</dbReference>
<dbReference type="SUPFAM" id="SSF55729">
    <property type="entry name" value="Acyl-CoA N-acyltransferases (Nat)"/>
    <property type="match status" value="1"/>
</dbReference>
<dbReference type="EMBL" id="JACBYQ010000002">
    <property type="protein sequence ID" value="NYE95786.1"/>
    <property type="molecule type" value="Genomic_DNA"/>
</dbReference>